<accession>A0A1V9FBW4</accession>
<dbReference type="Proteomes" id="UP000192610">
    <property type="component" value="Unassembled WGS sequence"/>
</dbReference>
<dbReference type="EMBL" id="LVXG01000002">
    <property type="protein sequence ID" value="OQP55865.1"/>
    <property type="molecule type" value="Genomic_DNA"/>
</dbReference>
<keyword evidence="2" id="KW-1185">Reference proteome</keyword>
<evidence type="ECO:0000313" key="1">
    <source>
        <dbReference type="EMBL" id="OQP55865.1"/>
    </source>
</evidence>
<name>A0A1V9FBW4_9BACT</name>
<comment type="caution">
    <text evidence="1">The sequence shown here is derived from an EMBL/GenBank/DDBJ whole genome shotgun (WGS) entry which is preliminary data.</text>
</comment>
<gene>
    <name evidence="1" type="ORF">A4H97_19920</name>
</gene>
<evidence type="ECO:0000313" key="2">
    <source>
        <dbReference type="Proteomes" id="UP000192610"/>
    </source>
</evidence>
<dbReference type="AlphaFoldDB" id="A0A1V9FBW4"/>
<reference evidence="2" key="1">
    <citation type="submission" date="2016-04" db="EMBL/GenBank/DDBJ databases">
        <authorList>
            <person name="Chen L."/>
            <person name="Zhuang W."/>
            <person name="Wang G."/>
        </authorList>
    </citation>
    <scope>NUCLEOTIDE SEQUENCE [LARGE SCALE GENOMIC DNA]</scope>
    <source>
        <strain evidence="2">17621</strain>
    </source>
</reference>
<organism evidence="1 2">
    <name type="scientific">Niastella yeongjuensis</name>
    <dbReference type="NCBI Taxonomy" id="354355"/>
    <lineage>
        <taxon>Bacteria</taxon>
        <taxon>Pseudomonadati</taxon>
        <taxon>Bacteroidota</taxon>
        <taxon>Chitinophagia</taxon>
        <taxon>Chitinophagales</taxon>
        <taxon>Chitinophagaceae</taxon>
        <taxon>Niastella</taxon>
    </lineage>
</organism>
<protein>
    <submittedName>
        <fullName evidence="1">Uncharacterized protein</fullName>
    </submittedName>
</protein>
<proteinExistence type="predicted"/>
<sequence length="66" mass="7933">MIFFLFTETYITTAITSVATTARKIFKILNRYVSWVFRWLALVVQYYNFPLFRHIKTVPCGKKHNK</sequence>